<name>A8PK92_9COXI</name>
<dbReference type="eggNOG" id="COG1212">
    <property type="taxonomic scope" value="Bacteria"/>
</dbReference>
<keyword evidence="2 4" id="KW-0548">Nucleotidyltransferase</keyword>
<dbReference type="STRING" id="59196.RICGR_0276"/>
<dbReference type="RefSeq" id="WP_006034776.1">
    <property type="nucleotide sequence ID" value="NZ_AAQJ02000001.1"/>
</dbReference>
<keyword evidence="3" id="KW-0448">Lipopolysaccharide biosynthesis</keyword>
<evidence type="ECO:0000256" key="3">
    <source>
        <dbReference type="ARBA" id="ARBA00022985"/>
    </source>
</evidence>
<dbReference type="EC" id="2.7.7.38" evidence="4"/>
<dbReference type="CDD" id="cd02517">
    <property type="entry name" value="CMP-KDO-Synthetase"/>
    <property type="match status" value="1"/>
</dbReference>
<evidence type="ECO:0000313" key="5">
    <source>
        <dbReference type="Proteomes" id="UP000054075"/>
    </source>
</evidence>
<protein>
    <submittedName>
        <fullName evidence="4">3-deoxy-D-manno-octulosonate cytidylyltransferase</fullName>
        <ecNumber evidence="4">2.7.7.38</ecNumber>
    </submittedName>
</protein>
<keyword evidence="5" id="KW-1185">Reference proteome</keyword>
<evidence type="ECO:0000313" key="4">
    <source>
        <dbReference type="EMBL" id="EDP45788.1"/>
    </source>
</evidence>
<dbReference type="PANTHER" id="PTHR42866:SF2">
    <property type="entry name" value="3-DEOXY-MANNO-OCTULOSONATE CYTIDYLYLTRANSFERASE, MITOCHONDRIAL"/>
    <property type="match status" value="1"/>
</dbReference>
<gene>
    <name evidence="4" type="primary">kdsB</name>
    <name evidence="4" type="ORF">RICGR_0276</name>
</gene>
<dbReference type="AlphaFoldDB" id="A8PK92"/>
<sequence>MSYKKVIVIPARYASSRFPGKPLVRIKGHRLIYRVWSIAKAIQGIDEVYIATDHAKIQHHAREFGANVVMTTEHHNGTERCFAALSGLDEKPDLILNLQGDAVLTPPWILQTLVDMMIANKDLDVATPATRINSDQYAALHEAKLKGEVGGTMVVCDKALNAMYFSKRMIPYVRDTQMKEPPLYRHIGLYAYRYAALRDYYSRPVTPLEQLEGLEQLRWLENGQPIKIVLVDYKGRTTASIDSPDDVMRVERLIETQGECVPL</sequence>
<accession>A8PK92</accession>
<dbReference type="InterPro" id="IPR004528">
    <property type="entry name" value="KdsB"/>
</dbReference>
<dbReference type="Proteomes" id="UP000054075">
    <property type="component" value="Unassembled WGS sequence"/>
</dbReference>
<dbReference type="Gene3D" id="3.90.550.10">
    <property type="entry name" value="Spore Coat Polysaccharide Biosynthesis Protein SpsA, Chain A"/>
    <property type="match status" value="1"/>
</dbReference>
<dbReference type="InterPro" id="IPR029044">
    <property type="entry name" value="Nucleotide-diphossugar_trans"/>
</dbReference>
<evidence type="ECO:0000256" key="1">
    <source>
        <dbReference type="ARBA" id="ARBA00022679"/>
    </source>
</evidence>
<dbReference type="NCBIfam" id="NF003950">
    <property type="entry name" value="PRK05450.1-3"/>
    <property type="match status" value="1"/>
</dbReference>
<dbReference type="SUPFAM" id="SSF53448">
    <property type="entry name" value="Nucleotide-diphospho-sugar transferases"/>
    <property type="match status" value="1"/>
</dbReference>
<dbReference type="NCBIfam" id="TIGR00466">
    <property type="entry name" value="kdsB"/>
    <property type="match status" value="1"/>
</dbReference>
<organism evidence="4 5">
    <name type="scientific">Rickettsiella grylli</name>
    <dbReference type="NCBI Taxonomy" id="59196"/>
    <lineage>
        <taxon>Bacteria</taxon>
        <taxon>Pseudomonadati</taxon>
        <taxon>Pseudomonadota</taxon>
        <taxon>Gammaproteobacteria</taxon>
        <taxon>Legionellales</taxon>
        <taxon>Coxiellaceae</taxon>
        <taxon>Rickettsiella</taxon>
    </lineage>
</organism>
<dbReference type="PANTHER" id="PTHR42866">
    <property type="entry name" value="3-DEOXY-MANNO-OCTULOSONATE CYTIDYLYLTRANSFERASE"/>
    <property type="match status" value="1"/>
</dbReference>
<dbReference type="EMBL" id="AAQJ02000001">
    <property type="protein sequence ID" value="EDP45788.1"/>
    <property type="molecule type" value="Genomic_DNA"/>
</dbReference>
<dbReference type="OrthoDB" id="9815559at2"/>
<reference evidence="4" key="2">
    <citation type="submission" date="2007-10" db="EMBL/GenBank/DDBJ databases">
        <authorList>
            <person name="Myers G.S."/>
        </authorList>
    </citation>
    <scope>NUCLEOTIDE SEQUENCE [LARGE SCALE GENOMIC DNA]</scope>
</reference>
<reference evidence="4" key="1">
    <citation type="submission" date="2006-04" db="EMBL/GenBank/DDBJ databases">
        <authorList>
            <person name="Seshadri R."/>
            <person name="Federici B.A."/>
        </authorList>
    </citation>
    <scope>NUCLEOTIDE SEQUENCE [LARGE SCALE GENOMIC DNA]</scope>
</reference>
<dbReference type="GO" id="GO:0008690">
    <property type="term" value="F:3-deoxy-manno-octulosonate cytidylyltransferase activity"/>
    <property type="evidence" value="ECO:0007669"/>
    <property type="project" value="UniProtKB-EC"/>
</dbReference>
<keyword evidence="1 4" id="KW-0808">Transferase</keyword>
<proteinExistence type="predicted"/>
<evidence type="ECO:0000256" key="2">
    <source>
        <dbReference type="ARBA" id="ARBA00022695"/>
    </source>
</evidence>
<dbReference type="GO" id="GO:0009103">
    <property type="term" value="P:lipopolysaccharide biosynthetic process"/>
    <property type="evidence" value="ECO:0007669"/>
    <property type="project" value="UniProtKB-KW"/>
</dbReference>
<comment type="caution">
    <text evidence="4">The sequence shown here is derived from an EMBL/GenBank/DDBJ whole genome shotgun (WGS) entry which is preliminary data.</text>
</comment>
<dbReference type="Pfam" id="PF02348">
    <property type="entry name" value="CTP_transf_3"/>
    <property type="match status" value="1"/>
</dbReference>
<dbReference type="InterPro" id="IPR003329">
    <property type="entry name" value="Cytidylyl_trans"/>
</dbReference>
<dbReference type="NCBIfam" id="NF003952">
    <property type="entry name" value="PRK05450.1-5"/>
    <property type="match status" value="1"/>
</dbReference>
<dbReference type="GO" id="GO:0005829">
    <property type="term" value="C:cytosol"/>
    <property type="evidence" value="ECO:0007669"/>
    <property type="project" value="TreeGrafter"/>
</dbReference>